<proteinExistence type="predicted"/>
<accession>A0ABN1A1N3</accession>
<keyword evidence="2" id="KW-1185">Reference proteome</keyword>
<dbReference type="EMBL" id="BAAAHB010000028">
    <property type="protein sequence ID" value="GAA0465403.1"/>
    <property type="molecule type" value="Genomic_DNA"/>
</dbReference>
<dbReference type="GO" id="GO:0008233">
    <property type="term" value="F:peptidase activity"/>
    <property type="evidence" value="ECO:0007669"/>
    <property type="project" value="UniProtKB-KW"/>
</dbReference>
<protein>
    <submittedName>
        <fullName evidence="1">Clp protease N-terminal domain-containing protein</fullName>
    </submittedName>
</protein>
<comment type="caution">
    <text evidence="1">The sequence shown here is derived from an EMBL/GenBank/DDBJ whole genome shotgun (WGS) entry which is preliminary data.</text>
</comment>
<dbReference type="InterPro" id="IPR036628">
    <property type="entry name" value="Clp_N_dom_sf"/>
</dbReference>
<name>A0ABN1A1N3_9ACTN</name>
<gene>
    <name evidence="1" type="ORF">GCM10009544_29660</name>
</gene>
<keyword evidence="1" id="KW-0378">Hydrolase</keyword>
<organism evidence="1 2">
    <name type="scientific">Streptomyces stramineus</name>
    <dbReference type="NCBI Taxonomy" id="173861"/>
    <lineage>
        <taxon>Bacteria</taxon>
        <taxon>Bacillati</taxon>
        <taxon>Actinomycetota</taxon>
        <taxon>Actinomycetes</taxon>
        <taxon>Kitasatosporales</taxon>
        <taxon>Streptomycetaceae</taxon>
        <taxon>Streptomyces</taxon>
    </lineage>
</organism>
<dbReference type="RefSeq" id="WP_344090376.1">
    <property type="nucleotide sequence ID" value="NZ_BAAAHB010000028.1"/>
</dbReference>
<dbReference type="Gene3D" id="1.10.1780.10">
    <property type="entry name" value="Clp, N-terminal domain"/>
    <property type="match status" value="1"/>
</dbReference>
<dbReference type="Proteomes" id="UP001499895">
    <property type="component" value="Unassembled WGS sequence"/>
</dbReference>
<reference evidence="1 2" key="1">
    <citation type="journal article" date="2019" name="Int. J. Syst. Evol. Microbiol.">
        <title>The Global Catalogue of Microorganisms (GCM) 10K type strain sequencing project: providing services to taxonomists for standard genome sequencing and annotation.</title>
        <authorList>
            <consortium name="The Broad Institute Genomics Platform"/>
            <consortium name="The Broad Institute Genome Sequencing Center for Infectious Disease"/>
            <person name="Wu L."/>
            <person name="Ma J."/>
        </authorList>
    </citation>
    <scope>NUCLEOTIDE SEQUENCE [LARGE SCALE GENOMIC DNA]</scope>
    <source>
        <strain evidence="1 2">JCM 10649</strain>
    </source>
</reference>
<keyword evidence="1" id="KW-0645">Protease</keyword>
<sequence length="177" mass="18452">MQSRTRETEPAGTVRASRLSAELAAAAAGDRRRAVRDGERQADTAHLLHALLEADPEACRVLAEGDAGQVGRLLGYLVQRTIGYGLRWSGSVEDSGALSRLPCDEVPGWSPAATAAMAGALARARARGTGPATGTDLLAALARDSRCRAAEVLGRAGVDTGRVTARLDAVSRHEQQG</sequence>
<evidence type="ECO:0000313" key="2">
    <source>
        <dbReference type="Proteomes" id="UP001499895"/>
    </source>
</evidence>
<evidence type="ECO:0000313" key="1">
    <source>
        <dbReference type="EMBL" id="GAA0465403.1"/>
    </source>
</evidence>
<dbReference type="GO" id="GO:0006508">
    <property type="term" value="P:proteolysis"/>
    <property type="evidence" value="ECO:0007669"/>
    <property type="project" value="UniProtKB-KW"/>
</dbReference>